<evidence type="ECO:0000256" key="2">
    <source>
        <dbReference type="ARBA" id="ARBA00022989"/>
    </source>
</evidence>
<feature type="transmembrane region" description="Helical" evidence="4">
    <location>
        <begin position="103"/>
        <end position="122"/>
    </location>
</feature>
<dbReference type="GO" id="GO:0005375">
    <property type="term" value="F:copper ion transmembrane transporter activity"/>
    <property type="evidence" value="ECO:0007669"/>
    <property type="project" value="UniProtKB-UniRule"/>
</dbReference>
<dbReference type="PANTHER" id="PTHR12483">
    <property type="entry name" value="SOLUTE CARRIER FAMILY 31 COPPER TRANSPORTERS"/>
    <property type="match status" value="1"/>
</dbReference>
<keyword evidence="4" id="KW-0186">Copper</keyword>
<comment type="caution">
    <text evidence="5">The sequence shown here is derived from an EMBL/GenBank/DDBJ whole genome shotgun (WGS) entry which is preliminary data.</text>
</comment>
<evidence type="ECO:0000313" key="5">
    <source>
        <dbReference type="EMBL" id="KAL1509673.1"/>
    </source>
</evidence>
<keyword evidence="4" id="KW-0187">Copper transport</keyword>
<gene>
    <name evidence="5" type="ORF">ABEB36_004379</name>
</gene>
<comment type="similarity">
    <text evidence="4">Belongs to the copper transporter (Ctr) (TC 1.A.56) family. SLC31A subfamily.</text>
</comment>
<keyword evidence="2 4" id="KW-1133">Transmembrane helix</keyword>
<evidence type="ECO:0000256" key="1">
    <source>
        <dbReference type="ARBA" id="ARBA00022692"/>
    </source>
</evidence>
<dbReference type="Proteomes" id="UP001566132">
    <property type="component" value="Unassembled WGS sequence"/>
</dbReference>
<dbReference type="Pfam" id="PF04145">
    <property type="entry name" value="Ctr"/>
    <property type="match status" value="1"/>
</dbReference>
<accession>A0ABD1F337</accession>
<keyword evidence="1 4" id="KW-0812">Transmembrane</keyword>
<proteinExistence type="inferred from homology"/>
<keyword evidence="4" id="KW-0813">Transport</keyword>
<keyword evidence="3 4" id="KW-0472">Membrane</keyword>
<dbReference type="GO" id="GO:0016020">
    <property type="term" value="C:membrane"/>
    <property type="evidence" value="ECO:0007669"/>
    <property type="project" value="UniProtKB-SubCell"/>
</dbReference>
<sequence>MDMSFFFSTKGMVLFKHWTFNSYGGLIGSMIAIFAFAFTYEAVKFFRGHLLYSANLIRERNRESGEERFTQLTILSKSHLVQTLFFVVQMILSYFLMLIFMTYNAWLCIAVIAGFSCGYFVFGWRTSGMGQISEEHCS</sequence>
<reference evidence="5 6" key="1">
    <citation type="submission" date="2024-05" db="EMBL/GenBank/DDBJ databases">
        <title>Genetic variation in Jamaican populations of the coffee berry borer (Hypothenemus hampei).</title>
        <authorList>
            <person name="Errbii M."/>
            <person name="Myrie A."/>
        </authorList>
    </citation>
    <scope>NUCLEOTIDE SEQUENCE [LARGE SCALE GENOMIC DNA]</scope>
    <source>
        <strain evidence="5">JA-Hopewell-2020-01-JO</strain>
        <tissue evidence="5">Whole body</tissue>
    </source>
</reference>
<organism evidence="5 6">
    <name type="scientific">Hypothenemus hampei</name>
    <name type="common">Coffee berry borer</name>
    <dbReference type="NCBI Taxonomy" id="57062"/>
    <lineage>
        <taxon>Eukaryota</taxon>
        <taxon>Metazoa</taxon>
        <taxon>Ecdysozoa</taxon>
        <taxon>Arthropoda</taxon>
        <taxon>Hexapoda</taxon>
        <taxon>Insecta</taxon>
        <taxon>Pterygota</taxon>
        <taxon>Neoptera</taxon>
        <taxon>Endopterygota</taxon>
        <taxon>Coleoptera</taxon>
        <taxon>Polyphaga</taxon>
        <taxon>Cucujiformia</taxon>
        <taxon>Curculionidae</taxon>
        <taxon>Scolytinae</taxon>
        <taxon>Hypothenemus</taxon>
    </lineage>
</organism>
<comment type="subcellular location">
    <subcellularLocation>
        <location evidence="4">Membrane</location>
        <topology evidence="4">Multi-pass membrane protein</topology>
    </subcellularLocation>
</comment>
<evidence type="ECO:0000313" key="6">
    <source>
        <dbReference type="Proteomes" id="UP001566132"/>
    </source>
</evidence>
<dbReference type="PANTHER" id="PTHR12483:SF115">
    <property type="entry name" value="COPPER TRANSPORT PROTEIN"/>
    <property type="match status" value="1"/>
</dbReference>
<feature type="transmembrane region" description="Helical" evidence="4">
    <location>
        <begin position="80"/>
        <end position="97"/>
    </location>
</feature>
<feature type="transmembrane region" description="Helical" evidence="4">
    <location>
        <begin position="20"/>
        <end position="40"/>
    </location>
</feature>
<protein>
    <recommendedName>
        <fullName evidence="4">Copper transport protein</fullName>
    </recommendedName>
</protein>
<name>A0ABD1F337_HYPHA</name>
<keyword evidence="4" id="KW-0406">Ion transport</keyword>
<dbReference type="InterPro" id="IPR007274">
    <property type="entry name" value="Cop_transporter"/>
</dbReference>
<evidence type="ECO:0000256" key="3">
    <source>
        <dbReference type="ARBA" id="ARBA00023136"/>
    </source>
</evidence>
<keyword evidence="6" id="KW-1185">Reference proteome</keyword>
<dbReference type="AlphaFoldDB" id="A0ABD1F337"/>
<evidence type="ECO:0000256" key="4">
    <source>
        <dbReference type="RuleBase" id="RU367022"/>
    </source>
</evidence>
<dbReference type="EMBL" id="JBDJPC010000003">
    <property type="protein sequence ID" value="KAL1509673.1"/>
    <property type="molecule type" value="Genomic_DNA"/>
</dbReference>